<feature type="domain" description="VOC" evidence="1">
    <location>
        <begin position="7"/>
        <end position="121"/>
    </location>
</feature>
<evidence type="ECO:0000313" key="3">
    <source>
        <dbReference type="Proteomes" id="UP000253908"/>
    </source>
</evidence>
<dbReference type="RefSeq" id="WP_114915926.1">
    <property type="nucleotide sequence ID" value="NZ_CP024848.1"/>
</dbReference>
<dbReference type="Pfam" id="PF00903">
    <property type="entry name" value="Glyoxalase"/>
    <property type="match status" value="1"/>
</dbReference>
<sequence length="122" mass="14174">MYFQYESIDHVQLAAPAGSEEKAREFYKGLLGFQELQKPESLQKNGGVWFQAGQIQLHIGIEEPFKAAKKAHPAFRVINLEEMKAYLRTENVAYTEDNKLPGAERFYMNDPFGNRLEFLEWE</sequence>
<dbReference type="Gene3D" id="3.10.180.10">
    <property type="entry name" value="2,3-Dihydroxybiphenyl 1,2-Dioxygenase, domain 1"/>
    <property type="match status" value="1"/>
</dbReference>
<dbReference type="Proteomes" id="UP000253908">
    <property type="component" value="Chromosome"/>
</dbReference>
<dbReference type="InterPro" id="IPR004360">
    <property type="entry name" value="Glyas_Fos-R_dOase_dom"/>
</dbReference>
<evidence type="ECO:0000313" key="2">
    <source>
        <dbReference type="EMBL" id="AXI08629.1"/>
    </source>
</evidence>
<protein>
    <submittedName>
        <fullName evidence="2">Glyoxalase</fullName>
    </submittedName>
</protein>
<dbReference type="PANTHER" id="PTHR39175:SF1">
    <property type="entry name" value="FAMILY PROTEIN, PUTATIVE (AFU_ORTHOLOGUE AFUA_3G15060)-RELATED"/>
    <property type="match status" value="1"/>
</dbReference>
<reference evidence="3" key="1">
    <citation type="submission" date="2017-11" db="EMBL/GenBank/DDBJ databases">
        <authorList>
            <person name="Zhu W."/>
        </authorList>
    </citation>
    <scope>NUCLEOTIDE SEQUENCE [LARGE SCALE GENOMIC DNA]</scope>
    <source>
        <strain evidence="3">160</strain>
    </source>
</reference>
<accession>A0A345PF49</accession>
<dbReference type="AlphaFoldDB" id="A0A345PF49"/>
<dbReference type="PANTHER" id="PTHR39175">
    <property type="entry name" value="FAMILY PROTEIN, PUTATIVE (AFU_ORTHOLOGUE AFUA_3G15060)-RELATED"/>
    <property type="match status" value="1"/>
</dbReference>
<dbReference type="EMBL" id="CP024848">
    <property type="protein sequence ID" value="AXI08629.1"/>
    <property type="molecule type" value="Genomic_DNA"/>
</dbReference>
<dbReference type="SUPFAM" id="SSF54593">
    <property type="entry name" value="Glyoxalase/Bleomycin resistance protein/Dihydroxybiphenyl dioxygenase"/>
    <property type="match status" value="1"/>
</dbReference>
<organism evidence="2 3">
    <name type="scientific">Oceanobacillus zhaokaii</name>
    <dbReference type="NCBI Taxonomy" id="2052660"/>
    <lineage>
        <taxon>Bacteria</taxon>
        <taxon>Bacillati</taxon>
        <taxon>Bacillota</taxon>
        <taxon>Bacilli</taxon>
        <taxon>Bacillales</taxon>
        <taxon>Bacillaceae</taxon>
        <taxon>Oceanobacillus</taxon>
    </lineage>
</organism>
<evidence type="ECO:0000259" key="1">
    <source>
        <dbReference type="PROSITE" id="PS51819"/>
    </source>
</evidence>
<dbReference type="PROSITE" id="PS51819">
    <property type="entry name" value="VOC"/>
    <property type="match status" value="1"/>
</dbReference>
<dbReference type="KEGG" id="ocn:CUC15_06755"/>
<dbReference type="InterPro" id="IPR037523">
    <property type="entry name" value="VOC_core"/>
</dbReference>
<name>A0A345PF49_9BACI</name>
<gene>
    <name evidence="2" type="ORF">CUC15_06755</name>
</gene>
<dbReference type="OrthoDB" id="9813630at2"/>
<keyword evidence="3" id="KW-1185">Reference proteome</keyword>
<proteinExistence type="predicted"/>
<dbReference type="InterPro" id="IPR029068">
    <property type="entry name" value="Glyas_Bleomycin-R_OHBP_Dase"/>
</dbReference>